<accession>A0A9W8NH82</accession>
<dbReference type="InterPro" id="IPR019183">
    <property type="entry name" value="NAA25_NatB_aux_su"/>
</dbReference>
<comment type="caution">
    <text evidence="1">The sequence shown here is derived from an EMBL/GenBank/DDBJ whole genome shotgun (WGS) entry which is preliminary data.</text>
</comment>
<protein>
    <recommendedName>
        <fullName evidence="3">N-acetyltransferase B complex non catalytic subunit</fullName>
    </recommendedName>
</protein>
<reference evidence="1" key="1">
    <citation type="submission" date="2022-07" db="EMBL/GenBank/DDBJ databases">
        <title>Genome Sequence of Xylaria arbuscula.</title>
        <authorList>
            <person name="Buettner E."/>
        </authorList>
    </citation>
    <scope>NUCLEOTIDE SEQUENCE</scope>
    <source>
        <strain evidence="1">VT107</strain>
    </source>
</reference>
<dbReference type="Proteomes" id="UP001148614">
    <property type="component" value="Unassembled WGS sequence"/>
</dbReference>
<name>A0A9W8NH82_9PEZI</name>
<organism evidence="1 2">
    <name type="scientific">Xylaria arbuscula</name>
    <dbReference type="NCBI Taxonomy" id="114810"/>
    <lineage>
        <taxon>Eukaryota</taxon>
        <taxon>Fungi</taxon>
        <taxon>Dikarya</taxon>
        <taxon>Ascomycota</taxon>
        <taxon>Pezizomycotina</taxon>
        <taxon>Sordariomycetes</taxon>
        <taxon>Xylariomycetidae</taxon>
        <taxon>Xylariales</taxon>
        <taxon>Xylariaceae</taxon>
        <taxon>Xylaria</taxon>
    </lineage>
</organism>
<evidence type="ECO:0000313" key="2">
    <source>
        <dbReference type="Proteomes" id="UP001148614"/>
    </source>
</evidence>
<keyword evidence="2" id="KW-1185">Reference proteome</keyword>
<evidence type="ECO:0000313" key="1">
    <source>
        <dbReference type="EMBL" id="KAJ3575363.1"/>
    </source>
</evidence>
<dbReference type="EMBL" id="JANPWZ010000548">
    <property type="protein sequence ID" value="KAJ3575363.1"/>
    <property type="molecule type" value="Genomic_DNA"/>
</dbReference>
<dbReference type="Pfam" id="PF09797">
    <property type="entry name" value="NatB_MDM20"/>
    <property type="match status" value="1"/>
</dbReference>
<evidence type="ECO:0008006" key="3">
    <source>
        <dbReference type="Google" id="ProtNLM"/>
    </source>
</evidence>
<dbReference type="AlphaFoldDB" id="A0A9W8NH82"/>
<gene>
    <name evidence="1" type="ORF">NPX13_g4061</name>
</gene>
<dbReference type="VEuPathDB" id="FungiDB:F4678DRAFT_480494"/>
<sequence length="1060" mass="118522">MTPPRVLPLCRAAQLKHSVDIQLDRAFHEEQWTTAANLARQRHKSTKDDYYKAVEIAARSRSDNATDITAGREAVQTMVNDNVTIKDVDTLDLYEFAVAGLSLDYAKTMGILRSRLAKAAPKDRSAGLKCLDACMWNSDWDNAQEIAASLNKNFPGDRNLLFQNILAQFLVATSEHPNENKRKLFANLAKAQIDRAFNLRPPMGKDQTTQSQVDIREDEILLWIRIRERFGSPEENLKSLSLPEWGPLFFLEHGHTDAFLLSIRLLTANSHWEAVFGIADTIFDKVIGAGNHTSDQNNQEHETPVPGDTTQNELRKKYISASREWLLWSSALNATRNMSDRPQRLKVFHKKIKKVFRVLVNNKCANPVFERNYDQTLLEIEFDRAKILNGSYEGESPETNKVQSLLQFSKKYMQGSSGFITIKGCLEMLNRGEVAQFVDALGTELSDDTDGLDLFEGLVLISLRLRVRFFQATSLEIGEECRFCHSITTIGADCRTCLRSIANHALKAFSTGVQDEKASSNAANETEDPLSDLAVLGSLCLVKLAEADGKNWQYMKESPLYYTDIQLFLQAVLWLDFYLRKTPKNNSLRMLLVKLYLKMGCVTRALDVWGSFDVKNTLLECLGTICLDRLASISPSHFMTGPSFPRSFAEPFLRHFETALQKRYPDIVTKTLQTGSYAEIPSIIQLAQDQSRNCVQVLAVVELRRGQRLKANRNEIPVQEEPLIGSLSPDFELQDFTDYEPLPQWAGPQSTPIQELASYGPLPTNRRCHLSVLAERFIDLVSYIQPKEFKPSKTSQILLADCQAAVSSLTSVHNSLDALIYGEGRDEHDLTGPEIWYFRIITKLTELVKLVLENTAGGPPTTSQTTKTTAAREDILATVKRILNLMNCQTEDFLAVPDGIPAKMHTLHGVAALHAMGMLRESALAVKMTVSYISTTIDRLKTVDKTRSNNGGNDFPAAGAKKLSAVAAAADAHMKNRIKKLTENVHASGWVDRLEEWVLGDYAVGSSKGGKGDDDNVGFKKETAEKLAVCVPAEAREIWAADIADSWRDGMKGWGAVRFD</sequence>
<proteinExistence type="predicted"/>